<feature type="compositionally biased region" description="Low complexity" evidence="1">
    <location>
        <begin position="104"/>
        <end position="114"/>
    </location>
</feature>
<feature type="region of interest" description="Disordered" evidence="1">
    <location>
        <begin position="214"/>
        <end position="240"/>
    </location>
</feature>
<feature type="compositionally biased region" description="Basic and acidic residues" evidence="1">
    <location>
        <begin position="47"/>
        <end position="92"/>
    </location>
</feature>
<organism evidence="2">
    <name type="scientific">marine sediment metagenome</name>
    <dbReference type="NCBI Taxonomy" id="412755"/>
    <lineage>
        <taxon>unclassified sequences</taxon>
        <taxon>metagenomes</taxon>
        <taxon>ecological metagenomes</taxon>
    </lineage>
</organism>
<comment type="caution">
    <text evidence="2">The sequence shown here is derived from an EMBL/GenBank/DDBJ whole genome shotgun (WGS) entry which is preliminary data.</text>
</comment>
<accession>X1PZ09</accession>
<reference evidence="2" key="1">
    <citation type="journal article" date="2014" name="Front. Microbiol.">
        <title>High frequency of phylogenetically diverse reductive dehalogenase-homologous genes in deep subseafloor sedimentary metagenomes.</title>
        <authorList>
            <person name="Kawai M."/>
            <person name="Futagami T."/>
            <person name="Toyoda A."/>
            <person name="Takaki Y."/>
            <person name="Nishi S."/>
            <person name="Hori S."/>
            <person name="Arai W."/>
            <person name="Tsubouchi T."/>
            <person name="Morono Y."/>
            <person name="Uchiyama I."/>
            <person name="Ito T."/>
            <person name="Fujiyama A."/>
            <person name="Inagaki F."/>
            <person name="Takami H."/>
        </authorList>
    </citation>
    <scope>NUCLEOTIDE SEQUENCE</scope>
    <source>
        <strain evidence="2">Expedition CK06-06</strain>
    </source>
</reference>
<dbReference type="AlphaFoldDB" id="X1PZ09"/>
<evidence type="ECO:0000256" key="1">
    <source>
        <dbReference type="SAM" id="MobiDB-lite"/>
    </source>
</evidence>
<proteinExistence type="predicted"/>
<feature type="region of interest" description="Disordered" evidence="1">
    <location>
        <begin position="47"/>
        <end position="114"/>
    </location>
</feature>
<feature type="compositionally biased region" description="Polar residues" evidence="1">
    <location>
        <begin position="214"/>
        <end position="233"/>
    </location>
</feature>
<name>X1PZ09_9ZZZZ</name>
<gene>
    <name evidence="2" type="ORF">S12H4_07746</name>
</gene>
<dbReference type="EMBL" id="BARW01002899">
    <property type="protein sequence ID" value="GAI61173.1"/>
    <property type="molecule type" value="Genomic_DNA"/>
</dbReference>
<protein>
    <submittedName>
        <fullName evidence="2">Uncharacterized protein</fullName>
    </submittedName>
</protein>
<evidence type="ECO:0000313" key="2">
    <source>
        <dbReference type="EMBL" id="GAI61173.1"/>
    </source>
</evidence>
<sequence>MAKKKTPSKKEAQEVLKRAEKKIQEDKLNLILKKVGKIDTIEKTLKKTREKTDRLEALLSGKDTEGQKKQTKLSSEEELKKIEAQQEQEKVAGRQQPKQPPGQQPGQTQEQKVIGATQQFQQDIATAQAAQAQAQQKGQQPQAGLITPQGAWLLEKASHAAEIILPAFFQSKGSSGGNPLKGFFDELKIYQGIEHTVLDGFFNYMKMLPGSQRQETMRSIQSSPPTPTMTNLPPKSEMIE</sequence>